<dbReference type="PANTHER" id="PTHR10322">
    <property type="entry name" value="DNA POLYMERASE CATALYTIC SUBUNIT"/>
    <property type="match status" value="1"/>
</dbReference>
<dbReference type="InterPro" id="IPR043502">
    <property type="entry name" value="DNA/RNA_pol_sf"/>
</dbReference>
<dbReference type="GO" id="GO:0003887">
    <property type="term" value="F:DNA-directed DNA polymerase activity"/>
    <property type="evidence" value="ECO:0007669"/>
    <property type="project" value="UniProtKB-KW"/>
</dbReference>
<evidence type="ECO:0000256" key="4">
    <source>
        <dbReference type="ARBA" id="ARBA00022932"/>
    </source>
</evidence>
<evidence type="ECO:0000256" key="2">
    <source>
        <dbReference type="ARBA" id="ARBA00022679"/>
    </source>
</evidence>
<dbReference type="InterPro" id="IPR050240">
    <property type="entry name" value="DNA_pol_type-B"/>
</dbReference>
<evidence type="ECO:0000256" key="3">
    <source>
        <dbReference type="ARBA" id="ARBA00022695"/>
    </source>
</evidence>
<dbReference type="PANTHER" id="PTHR10322:SF23">
    <property type="entry name" value="DNA POLYMERASE DELTA CATALYTIC SUBUNIT"/>
    <property type="match status" value="1"/>
</dbReference>
<gene>
    <name evidence="8" type="ORF">S06H3_46932</name>
</gene>
<accession>X1Q0R5</accession>
<evidence type="ECO:0000256" key="1">
    <source>
        <dbReference type="ARBA" id="ARBA00012417"/>
    </source>
</evidence>
<evidence type="ECO:0000256" key="5">
    <source>
        <dbReference type="ARBA" id="ARBA00023125"/>
    </source>
</evidence>
<comment type="caution">
    <text evidence="8">The sequence shown here is derived from an EMBL/GenBank/DDBJ whole genome shotgun (WGS) entry which is preliminary data.</text>
</comment>
<sequence length="66" mass="7725">REDAMRFLKQVNESLPGIIELEFEGFYPRGVFVTKKRYAMIDEEGRMVVKGLEFVRRDWAALAVES</sequence>
<dbReference type="InterPro" id="IPR042087">
    <property type="entry name" value="DNA_pol_B_thumb"/>
</dbReference>
<keyword evidence="2" id="KW-0808">Transferase</keyword>
<organism evidence="8">
    <name type="scientific">marine sediment metagenome</name>
    <dbReference type="NCBI Taxonomy" id="412755"/>
    <lineage>
        <taxon>unclassified sequences</taxon>
        <taxon>metagenomes</taxon>
        <taxon>ecological metagenomes</taxon>
    </lineage>
</organism>
<keyword evidence="4" id="KW-0239">DNA-directed DNA polymerase</keyword>
<dbReference type="Gene3D" id="1.10.132.60">
    <property type="entry name" value="DNA polymerase family B, C-terminal domain"/>
    <property type="match status" value="1"/>
</dbReference>
<dbReference type="Pfam" id="PF00136">
    <property type="entry name" value="DNA_pol_B"/>
    <property type="match status" value="1"/>
</dbReference>
<reference evidence="8" key="1">
    <citation type="journal article" date="2014" name="Front. Microbiol.">
        <title>High frequency of phylogenetically diverse reductive dehalogenase-homologous genes in deep subseafloor sedimentary metagenomes.</title>
        <authorList>
            <person name="Kawai M."/>
            <person name="Futagami T."/>
            <person name="Toyoda A."/>
            <person name="Takaki Y."/>
            <person name="Nishi S."/>
            <person name="Hori S."/>
            <person name="Arai W."/>
            <person name="Tsubouchi T."/>
            <person name="Morono Y."/>
            <person name="Uchiyama I."/>
            <person name="Ito T."/>
            <person name="Fujiyama A."/>
            <person name="Inagaki F."/>
            <person name="Takami H."/>
        </authorList>
    </citation>
    <scope>NUCLEOTIDE SEQUENCE</scope>
    <source>
        <strain evidence="8">Expedition CK06-06</strain>
    </source>
</reference>
<dbReference type="SUPFAM" id="SSF56672">
    <property type="entry name" value="DNA/RNA polymerases"/>
    <property type="match status" value="1"/>
</dbReference>
<evidence type="ECO:0000259" key="7">
    <source>
        <dbReference type="Pfam" id="PF00136"/>
    </source>
</evidence>
<dbReference type="InterPro" id="IPR006134">
    <property type="entry name" value="DNA-dir_DNA_pol_B_multi_dom"/>
</dbReference>
<feature type="non-terminal residue" evidence="8">
    <location>
        <position position="1"/>
    </location>
</feature>
<dbReference type="InterPro" id="IPR023211">
    <property type="entry name" value="DNA_pol_palm_dom_sf"/>
</dbReference>
<protein>
    <recommendedName>
        <fullName evidence="1">DNA-directed DNA polymerase</fullName>
        <ecNumber evidence="1">2.7.7.7</ecNumber>
    </recommendedName>
</protein>
<dbReference type="EC" id="2.7.7.7" evidence="1"/>
<name>X1Q0R5_9ZZZZ</name>
<dbReference type="GO" id="GO:0000166">
    <property type="term" value="F:nucleotide binding"/>
    <property type="evidence" value="ECO:0007669"/>
    <property type="project" value="InterPro"/>
</dbReference>
<dbReference type="AlphaFoldDB" id="X1Q0R5"/>
<dbReference type="EMBL" id="BARV01029433">
    <property type="protein sequence ID" value="GAI44680.1"/>
    <property type="molecule type" value="Genomic_DNA"/>
</dbReference>
<keyword evidence="3" id="KW-0548">Nucleotidyltransferase</keyword>
<evidence type="ECO:0000256" key="6">
    <source>
        <dbReference type="ARBA" id="ARBA00049244"/>
    </source>
</evidence>
<keyword evidence="5" id="KW-0238">DNA-binding</keyword>
<feature type="domain" description="DNA-directed DNA polymerase family B multifunctional" evidence="7">
    <location>
        <begin position="7"/>
        <end position="63"/>
    </location>
</feature>
<dbReference type="GO" id="GO:0003677">
    <property type="term" value="F:DNA binding"/>
    <property type="evidence" value="ECO:0007669"/>
    <property type="project" value="UniProtKB-KW"/>
</dbReference>
<comment type="catalytic activity">
    <reaction evidence="6">
        <text>DNA(n) + a 2'-deoxyribonucleoside 5'-triphosphate = DNA(n+1) + diphosphate</text>
        <dbReference type="Rhea" id="RHEA:22508"/>
        <dbReference type="Rhea" id="RHEA-COMP:17339"/>
        <dbReference type="Rhea" id="RHEA-COMP:17340"/>
        <dbReference type="ChEBI" id="CHEBI:33019"/>
        <dbReference type="ChEBI" id="CHEBI:61560"/>
        <dbReference type="ChEBI" id="CHEBI:173112"/>
        <dbReference type="EC" id="2.7.7.7"/>
    </reaction>
</comment>
<dbReference type="GO" id="GO:0006261">
    <property type="term" value="P:DNA-templated DNA replication"/>
    <property type="evidence" value="ECO:0007669"/>
    <property type="project" value="TreeGrafter"/>
</dbReference>
<evidence type="ECO:0000313" key="8">
    <source>
        <dbReference type="EMBL" id="GAI44680.1"/>
    </source>
</evidence>
<proteinExistence type="predicted"/>
<dbReference type="Gene3D" id="3.90.1600.10">
    <property type="entry name" value="Palm domain of DNA polymerase"/>
    <property type="match status" value="1"/>
</dbReference>